<comment type="similarity">
    <text evidence="3 10">Belongs to the FKBP-type PPIase family.</text>
</comment>
<keyword evidence="4" id="KW-0963">Cytoplasm</keyword>
<dbReference type="EMBL" id="FRFE01000008">
    <property type="protein sequence ID" value="SHO47928.1"/>
    <property type="molecule type" value="Genomic_DNA"/>
</dbReference>
<evidence type="ECO:0000256" key="2">
    <source>
        <dbReference type="ARBA" id="ARBA00004496"/>
    </source>
</evidence>
<evidence type="ECO:0000256" key="1">
    <source>
        <dbReference type="ARBA" id="ARBA00000971"/>
    </source>
</evidence>
<dbReference type="GO" id="GO:0005737">
    <property type="term" value="C:cytoplasm"/>
    <property type="evidence" value="ECO:0007669"/>
    <property type="project" value="UniProtKB-SubCell"/>
</dbReference>
<evidence type="ECO:0000256" key="10">
    <source>
        <dbReference type="RuleBase" id="RU003915"/>
    </source>
</evidence>
<evidence type="ECO:0000313" key="13">
    <source>
        <dbReference type="Proteomes" id="UP000184603"/>
    </source>
</evidence>
<keyword evidence="5 9" id="KW-0697">Rotamase</keyword>
<dbReference type="Proteomes" id="UP000184603">
    <property type="component" value="Unassembled WGS sequence"/>
</dbReference>
<gene>
    <name evidence="12" type="ORF">SAMN02745220_02053</name>
</gene>
<dbReference type="GO" id="GO:0042026">
    <property type="term" value="P:protein refolding"/>
    <property type="evidence" value="ECO:0007669"/>
    <property type="project" value="UniProtKB-ARBA"/>
</dbReference>
<keyword evidence="6" id="KW-0143">Chaperone</keyword>
<dbReference type="SUPFAM" id="SSF54534">
    <property type="entry name" value="FKBP-like"/>
    <property type="match status" value="1"/>
</dbReference>
<comment type="subcellular location">
    <subcellularLocation>
        <location evidence="2">Cytoplasm</location>
    </subcellularLocation>
</comment>
<dbReference type="EC" id="5.2.1.8" evidence="10"/>
<evidence type="ECO:0000259" key="11">
    <source>
        <dbReference type="PROSITE" id="PS50059"/>
    </source>
</evidence>
<organism evidence="12 13">
    <name type="scientific">Desulfopila aestuarii DSM 18488</name>
    <dbReference type="NCBI Taxonomy" id="1121416"/>
    <lineage>
        <taxon>Bacteria</taxon>
        <taxon>Pseudomonadati</taxon>
        <taxon>Thermodesulfobacteriota</taxon>
        <taxon>Desulfobulbia</taxon>
        <taxon>Desulfobulbales</taxon>
        <taxon>Desulfocapsaceae</taxon>
        <taxon>Desulfopila</taxon>
    </lineage>
</organism>
<proteinExistence type="inferred from homology"/>
<evidence type="ECO:0000256" key="9">
    <source>
        <dbReference type="PROSITE-ProRule" id="PRU00277"/>
    </source>
</evidence>
<evidence type="ECO:0000256" key="5">
    <source>
        <dbReference type="ARBA" id="ARBA00023110"/>
    </source>
</evidence>
<dbReference type="InterPro" id="IPR001179">
    <property type="entry name" value="PPIase_FKBP_dom"/>
</dbReference>
<dbReference type="AlphaFoldDB" id="A0A1M7Y600"/>
<evidence type="ECO:0000256" key="4">
    <source>
        <dbReference type="ARBA" id="ARBA00022490"/>
    </source>
</evidence>
<dbReference type="GO" id="GO:0003755">
    <property type="term" value="F:peptidyl-prolyl cis-trans isomerase activity"/>
    <property type="evidence" value="ECO:0007669"/>
    <property type="project" value="UniProtKB-UniRule"/>
</dbReference>
<evidence type="ECO:0000256" key="6">
    <source>
        <dbReference type="ARBA" id="ARBA00023186"/>
    </source>
</evidence>
<name>A0A1M7Y600_9BACT</name>
<keyword evidence="7 9" id="KW-0413">Isomerase</keyword>
<dbReference type="RefSeq" id="WP_073613347.1">
    <property type="nucleotide sequence ID" value="NZ_FRFE01000008.1"/>
</dbReference>
<evidence type="ECO:0000256" key="8">
    <source>
        <dbReference type="ARBA" id="ARBA00037071"/>
    </source>
</evidence>
<dbReference type="InterPro" id="IPR046357">
    <property type="entry name" value="PPIase_dom_sf"/>
</dbReference>
<dbReference type="PANTHER" id="PTHR47861:SF3">
    <property type="entry name" value="FKBP-TYPE PEPTIDYL-PROLYL CIS-TRANS ISOMERASE SLYD"/>
    <property type="match status" value="1"/>
</dbReference>
<feature type="domain" description="PPIase FKBP-type" evidence="11">
    <location>
        <begin position="7"/>
        <end position="91"/>
    </location>
</feature>
<evidence type="ECO:0000256" key="3">
    <source>
        <dbReference type="ARBA" id="ARBA00006577"/>
    </source>
</evidence>
<dbReference type="STRING" id="1121416.SAMN02745220_02053"/>
<comment type="function">
    <text evidence="8">Also involved in hydrogenase metallocenter assembly, probably by participating in the nickel insertion step. This function in hydrogenase biosynthesis requires chaperone activity and the presence of the metal-binding domain, but not PPIase activity.</text>
</comment>
<dbReference type="Pfam" id="PF00254">
    <property type="entry name" value="FKBP_C"/>
    <property type="match status" value="1"/>
</dbReference>
<sequence>MAQVKNGDTVKVHYTGTLEDGSVFDSSEGRDPLEFKVGSGQVIVGFDEAVTGMAVGEKKTVMIPCSKAYGELQEDLVMTVPQAQVPPDLKLEVGMLLEVGGTNGEVLRVKVIDITPDSVMLDANPPLAGKDLTFALELVGIN</sequence>
<evidence type="ECO:0000256" key="7">
    <source>
        <dbReference type="ARBA" id="ARBA00023235"/>
    </source>
</evidence>
<comment type="catalytic activity">
    <reaction evidence="1 9 10">
        <text>[protein]-peptidylproline (omega=180) = [protein]-peptidylproline (omega=0)</text>
        <dbReference type="Rhea" id="RHEA:16237"/>
        <dbReference type="Rhea" id="RHEA-COMP:10747"/>
        <dbReference type="Rhea" id="RHEA-COMP:10748"/>
        <dbReference type="ChEBI" id="CHEBI:83833"/>
        <dbReference type="ChEBI" id="CHEBI:83834"/>
        <dbReference type="EC" id="5.2.1.8"/>
    </reaction>
</comment>
<protein>
    <recommendedName>
        <fullName evidence="10">Peptidyl-prolyl cis-trans isomerase</fullName>
        <ecNumber evidence="10">5.2.1.8</ecNumber>
    </recommendedName>
</protein>
<accession>A0A1M7Y600</accession>
<evidence type="ECO:0000313" key="12">
    <source>
        <dbReference type="EMBL" id="SHO47928.1"/>
    </source>
</evidence>
<dbReference type="Gene3D" id="3.10.50.40">
    <property type="match status" value="1"/>
</dbReference>
<dbReference type="OrthoDB" id="9808891at2"/>
<dbReference type="PANTHER" id="PTHR47861">
    <property type="entry name" value="FKBP-TYPE PEPTIDYL-PROLYL CIS-TRANS ISOMERASE SLYD"/>
    <property type="match status" value="1"/>
</dbReference>
<keyword evidence="13" id="KW-1185">Reference proteome</keyword>
<reference evidence="12 13" key="1">
    <citation type="submission" date="2016-12" db="EMBL/GenBank/DDBJ databases">
        <authorList>
            <person name="Song W.-J."/>
            <person name="Kurnit D.M."/>
        </authorList>
    </citation>
    <scope>NUCLEOTIDE SEQUENCE [LARGE SCALE GENOMIC DNA]</scope>
    <source>
        <strain evidence="12 13">DSM 18488</strain>
    </source>
</reference>
<dbReference type="PROSITE" id="PS50059">
    <property type="entry name" value="FKBP_PPIASE"/>
    <property type="match status" value="1"/>
</dbReference>